<dbReference type="GO" id="GO:1990904">
    <property type="term" value="C:ribonucleoprotein complex"/>
    <property type="evidence" value="ECO:0007669"/>
    <property type="project" value="UniProtKB-KW"/>
</dbReference>
<keyword evidence="2 4" id="KW-0689">Ribosomal protein</keyword>
<dbReference type="GO" id="GO:0003735">
    <property type="term" value="F:structural constituent of ribosome"/>
    <property type="evidence" value="ECO:0007669"/>
    <property type="project" value="InterPro"/>
</dbReference>
<dbReference type="InterPro" id="IPR000271">
    <property type="entry name" value="Ribosomal_bL34"/>
</dbReference>
<dbReference type="GO" id="GO:0006412">
    <property type="term" value="P:translation"/>
    <property type="evidence" value="ECO:0007669"/>
    <property type="project" value="InterPro"/>
</dbReference>
<keyword evidence="4" id="KW-0934">Plastid</keyword>
<dbReference type="NCBIfam" id="TIGR01030">
    <property type="entry name" value="rpmH_bact"/>
    <property type="match status" value="1"/>
</dbReference>
<evidence type="ECO:0000313" key="5">
    <source>
        <dbReference type="EMBL" id="ASK39688.1"/>
    </source>
</evidence>
<proteinExistence type="inferred from homology"/>
<evidence type="ECO:0000256" key="1">
    <source>
        <dbReference type="ARBA" id="ARBA00010111"/>
    </source>
</evidence>
<comment type="similarity">
    <text evidence="1">Belongs to the bacterial ribosomal protein bL34 family.</text>
</comment>
<dbReference type="AlphaFoldDB" id="A0A1X9PUN8"/>
<name>A0A1X9PUN8_9RHOD</name>
<dbReference type="GO" id="GO:0005840">
    <property type="term" value="C:ribosome"/>
    <property type="evidence" value="ECO:0007669"/>
    <property type="project" value="UniProtKB-KW"/>
</dbReference>
<evidence type="ECO:0000256" key="3">
    <source>
        <dbReference type="ARBA" id="ARBA00023274"/>
    </source>
</evidence>
<accession>A0A1X9PUN8</accession>
<reference evidence="5" key="3">
    <citation type="submission" date="2017-07" db="EMBL/GenBank/DDBJ databases">
        <authorList>
            <person name="Sun Z.S."/>
            <person name="Albrecht U."/>
            <person name="Echele G."/>
            <person name="Lee C.C."/>
        </authorList>
    </citation>
    <scope>NUCLEOTIDE SEQUENCE</scope>
</reference>
<geneLocation type="plastid" evidence="4"/>
<sequence length="47" mass="5543">MTKQTLNGTKRKRIKTSGFRARMKTATGRRVIRLRRQKGRIRLATSR</sequence>
<keyword evidence="3" id="KW-0687">Ribonucleoprotein</keyword>
<keyword evidence="4" id="KW-0150">Chloroplast</keyword>
<dbReference type="HAMAP" id="MF_00391">
    <property type="entry name" value="Ribosomal_bL34"/>
    <property type="match status" value="1"/>
</dbReference>
<organism evidence="4">
    <name type="scientific">Rhodochaete parvula</name>
    <dbReference type="NCBI Taxonomy" id="110510"/>
    <lineage>
        <taxon>Eukaryota</taxon>
        <taxon>Rhodophyta</taxon>
        <taxon>Compsopogonophyceae</taxon>
        <taxon>Rhodochaetales</taxon>
        <taxon>Rhodochaetaceae</taxon>
        <taxon>Rhodochaete</taxon>
    </lineage>
</organism>
<evidence type="ECO:0000313" key="4">
    <source>
        <dbReference type="EMBL" id="ARO91227.1"/>
    </source>
</evidence>
<dbReference type="Gene3D" id="1.10.287.3980">
    <property type="match status" value="1"/>
</dbReference>
<protein>
    <submittedName>
        <fullName evidence="4 5">Ribosomal protein L34</fullName>
    </submittedName>
</protein>
<reference evidence="4" key="2">
    <citation type="submission" date="2017-03" db="EMBL/GenBank/DDBJ databases">
        <title>The new red algal subphylum Proteorhodophytina comprises the largest and most divergent plastid genomes known.</title>
        <authorList>
            <person name="Munoz-Gomez S.A."/>
            <person name="Mejia-Franco F.G."/>
            <person name="Durnin K."/>
            <person name="Morgan C."/>
            <person name="Grisdale C.J."/>
            <person name="Archibald J.M."/>
            <person name="Slamovits C.H."/>
        </authorList>
    </citation>
    <scope>NUCLEOTIDE SEQUENCE</scope>
    <source>
        <strain evidence="4">UTEX LB2715</strain>
    </source>
</reference>
<dbReference type="EMBL" id="KY709212">
    <property type="protein sequence ID" value="ARO91227.1"/>
    <property type="molecule type" value="Genomic_DNA"/>
</dbReference>
<reference evidence="5" key="1">
    <citation type="journal article" date="2016" name="BMC Biol.">
        <title>Parallel evolution of highly conserved plastid genome architecture in red seaweeds and seed plants.</title>
        <authorList>
            <person name="Lee J."/>
            <person name="Cho C.H."/>
            <person name="Park S.I."/>
            <person name="Choi J.W."/>
            <person name="Song H.S."/>
            <person name="West J.A."/>
            <person name="Bhattacharya D."/>
            <person name="Yoon H.S."/>
        </authorList>
    </citation>
    <scope>NUCLEOTIDE SEQUENCE</scope>
</reference>
<dbReference type="EMBL" id="KX284728">
    <property type="protein sequence ID" value="ASK39688.1"/>
    <property type="molecule type" value="Genomic_DNA"/>
</dbReference>
<evidence type="ECO:0000256" key="2">
    <source>
        <dbReference type="ARBA" id="ARBA00022980"/>
    </source>
</evidence>
<dbReference type="Pfam" id="PF00468">
    <property type="entry name" value="Ribosomal_L34"/>
    <property type="match status" value="1"/>
</dbReference>
<gene>
    <name evidence="4" type="primary">rpl34</name>
    <name evidence="5" type="ORF">Rhodc_153</name>
</gene>